<feature type="region of interest" description="Disordered" evidence="9">
    <location>
        <begin position="440"/>
        <end position="464"/>
    </location>
</feature>
<evidence type="ECO:0000256" key="4">
    <source>
        <dbReference type="ARBA" id="ARBA00022801"/>
    </source>
</evidence>
<sequence length="1144" mass="125142">MFRLRRYRVYLAFALIALGLLYHFRTLGDIQNAGAAGVEGWKQLRQKAENSSGGAQKDSNPEATESIATPTSAPPRPSHAEALVAEDKESPLDLVKSQSSPAPQSTSAKEPVRESDAAPLPINGGSRAPSGATATSNVGTSAPSEHPYLNKPAAVNTTTSSPADPVLDATNSQGRLEVIGDDTIAKIHWSSLPEHFPVPTESLIQLPTGTSKAIPKIQHDFLAPQKGLVDQSKLDEIKDTFLFSWSGYRQKAWLQDELSPKSGKYRNPFCGWGATLVDTLDTLWMMDLKDEFEEAVDAVKDIDFTTSLRNDIPLFETVIRYLGGLVAAYDISGSKHRILLDKAVELADILMGSFDTPNRMPITFYLWKPTFASQPHRAKTRVVLAELGSLSVEFTRLAQITKEARYYDAIARITNEFEIWQAHTKLPGLWPMHVDASGCKKPDRSAFSSSEQTQAKSDVNKPLSIPEKAAANRIAAASSDLVGEETATKVNDETSIHSETRSQSETSLSKNATLADAGPTPDLREPKQRAKRDSATQSTSDVDVEDAPKRSPEKGAGIASNSGPSSVESDVKVKPDCEPQGLASPPFSSTEDFGLGGLADSTYEYLPKEYMLLGGLEPKYRSMYEMAADATKKHLIYRPMIPDEKRSILQAGLLKVHDKERNGEKQFFKAEGTHLICFVGGMFAVGAKLFDRKEDLDIAKKLTDGCVWAYESTGTGIMPESYLSIACSDKDVCPWNETAWQDVLDPYGAQREIRRLNQQSQQDLVSDDNAEAVPPENRGGTQQAAFEIDETRLGDSSRTKVDASPGPGPTKAAKDQLAGEGAAFVDVGTSKEKAMKADSETVADRAAMAQSGTARAQDAKDTKHTSSIAEDRSDPIPSNRSGKTEEDAEPADHPKVKPVGKDQESEPRNPRLGRRQLGQIDDSQTEKRPDKKESVISAKVGKITNEEEAPPRPSARDKARATESQVEMMDPETTVGGKIVAGASQAINGFPAPEDDLMDRVSKEKSQNSGFPSPTRTEGRPAPAAIPTREEVVAEKIRKERLPIGMAKIDSGRYLLRPEAIESVFILYRVTGDEYWREKGWQMFTAIEKHTRAKHGASAIKDVTNSDMPISSDEMESFWLAETLKYFYLLYSDPSHVSLDDYVL</sequence>
<keyword evidence="11" id="KW-1185">Reference proteome</keyword>
<feature type="active site" evidence="6">
    <location>
        <position position="1059"/>
    </location>
</feature>
<dbReference type="PANTHER" id="PTHR11742:SF103">
    <property type="entry name" value="ENDOPLASMIC RETICULUM MANNOSIDASE MNL2-RELATED"/>
    <property type="match status" value="1"/>
</dbReference>
<evidence type="ECO:0000256" key="9">
    <source>
        <dbReference type="SAM" id="MobiDB-lite"/>
    </source>
</evidence>
<dbReference type="PANTHER" id="PTHR11742">
    <property type="entry name" value="MANNOSYL-OLIGOSACCHARIDE ALPHA-1,2-MANNOSIDASE-RELATED"/>
    <property type="match status" value="1"/>
</dbReference>
<dbReference type="EMBL" id="JAPUFD010000001">
    <property type="protein sequence ID" value="MDI1485081.1"/>
    <property type="molecule type" value="Genomic_DNA"/>
</dbReference>
<dbReference type="GO" id="GO:0005975">
    <property type="term" value="P:carbohydrate metabolic process"/>
    <property type="evidence" value="ECO:0007669"/>
    <property type="project" value="InterPro"/>
</dbReference>
<feature type="compositionally biased region" description="Polar residues" evidence="9">
    <location>
        <begin position="132"/>
        <end position="143"/>
    </location>
</feature>
<dbReference type="GO" id="GO:0005509">
    <property type="term" value="F:calcium ion binding"/>
    <property type="evidence" value="ECO:0007669"/>
    <property type="project" value="InterPro"/>
</dbReference>
<accession>A0AA43QHR3</accession>
<evidence type="ECO:0000256" key="2">
    <source>
        <dbReference type="ARBA" id="ARBA00004922"/>
    </source>
</evidence>
<keyword evidence="4 8" id="KW-0378">Hydrolase</keyword>
<dbReference type="EC" id="3.2.1.-" evidence="8"/>
<feature type="compositionally biased region" description="Basic and acidic residues" evidence="9">
    <location>
        <begin position="924"/>
        <end position="934"/>
    </location>
</feature>
<feature type="region of interest" description="Disordered" evidence="9">
    <location>
        <begin position="835"/>
        <end position="967"/>
    </location>
</feature>
<feature type="compositionally biased region" description="Basic and acidic residues" evidence="9">
    <location>
        <begin position="522"/>
        <end position="534"/>
    </location>
</feature>
<feature type="region of interest" description="Disordered" evidence="9">
    <location>
        <begin position="1002"/>
        <end position="1025"/>
    </location>
</feature>
<comment type="similarity">
    <text evidence="3 8">Belongs to the glycosyl hydrolase 47 family.</text>
</comment>
<name>A0AA43QHR3_9LECA</name>
<feature type="compositionally biased region" description="Basic and acidic residues" evidence="9">
    <location>
        <begin position="789"/>
        <end position="801"/>
    </location>
</feature>
<evidence type="ECO:0000256" key="6">
    <source>
        <dbReference type="PIRSR" id="PIRSR601382-1"/>
    </source>
</evidence>
<feature type="region of interest" description="Disordered" evidence="9">
    <location>
        <begin position="759"/>
        <end position="817"/>
    </location>
</feature>
<evidence type="ECO:0000256" key="3">
    <source>
        <dbReference type="ARBA" id="ARBA00007658"/>
    </source>
</evidence>
<dbReference type="GO" id="GO:0005783">
    <property type="term" value="C:endoplasmic reticulum"/>
    <property type="evidence" value="ECO:0007669"/>
    <property type="project" value="TreeGrafter"/>
</dbReference>
<evidence type="ECO:0000256" key="5">
    <source>
        <dbReference type="ARBA" id="ARBA00023157"/>
    </source>
</evidence>
<dbReference type="SUPFAM" id="SSF48225">
    <property type="entry name" value="Seven-hairpin glycosidases"/>
    <property type="match status" value="1"/>
</dbReference>
<dbReference type="Pfam" id="PF01532">
    <property type="entry name" value="Glyco_hydro_47"/>
    <property type="match status" value="1"/>
</dbReference>
<keyword evidence="8" id="KW-0326">Glycosidase</keyword>
<feature type="compositionally biased region" description="Polar residues" evidence="9">
    <location>
        <begin position="446"/>
        <end position="457"/>
    </location>
</feature>
<comment type="caution">
    <text evidence="10">The sequence shown here is derived from an EMBL/GenBank/DDBJ whole genome shotgun (WGS) entry which is preliminary data.</text>
</comment>
<evidence type="ECO:0000256" key="8">
    <source>
        <dbReference type="RuleBase" id="RU361193"/>
    </source>
</evidence>
<feature type="compositionally biased region" description="Basic and acidic residues" evidence="9">
    <location>
        <begin position="486"/>
        <end position="502"/>
    </location>
</feature>
<feature type="compositionally biased region" description="Polar residues" evidence="9">
    <location>
        <begin position="49"/>
        <end position="71"/>
    </location>
</feature>
<feature type="active site" description="Proton donor" evidence="6">
    <location>
        <position position="720"/>
    </location>
</feature>
<feature type="compositionally biased region" description="Low complexity" evidence="9">
    <location>
        <begin position="96"/>
        <end position="109"/>
    </location>
</feature>
<feature type="disulfide bond" evidence="7">
    <location>
        <begin position="677"/>
        <end position="706"/>
    </location>
</feature>
<dbReference type="InterPro" id="IPR050749">
    <property type="entry name" value="Glycosyl_Hydrolase_47"/>
</dbReference>
<dbReference type="InterPro" id="IPR001382">
    <property type="entry name" value="Glyco_hydro_47"/>
</dbReference>
<gene>
    <name evidence="10" type="ORF">OHK93_000215</name>
</gene>
<proteinExistence type="inferred from homology"/>
<dbReference type="AlphaFoldDB" id="A0AA43QHR3"/>
<keyword evidence="5 7" id="KW-1015">Disulfide bond</keyword>
<comment type="cofactor">
    <cofactor evidence="1">
        <name>Ca(2+)</name>
        <dbReference type="ChEBI" id="CHEBI:29108"/>
    </cofactor>
</comment>
<evidence type="ECO:0000256" key="1">
    <source>
        <dbReference type="ARBA" id="ARBA00001913"/>
    </source>
</evidence>
<feature type="compositionally biased region" description="Basic and acidic residues" evidence="9">
    <location>
        <begin position="882"/>
        <end position="909"/>
    </location>
</feature>
<reference evidence="10" key="1">
    <citation type="journal article" date="2023" name="Genome Biol. Evol.">
        <title>First Whole Genome Sequence and Flow Cytometry Genome Size Data for the Lichen-Forming Fungus Ramalina farinacea (Ascomycota).</title>
        <authorList>
            <person name="Llewellyn T."/>
            <person name="Mian S."/>
            <person name="Hill R."/>
            <person name="Leitch I.J."/>
            <person name="Gaya E."/>
        </authorList>
    </citation>
    <scope>NUCLEOTIDE SEQUENCE</scope>
    <source>
        <strain evidence="10">LIQ254RAFAR</strain>
    </source>
</reference>
<evidence type="ECO:0000313" key="10">
    <source>
        <dbReference type="EMBL" id="MDI1485081.1"/>
    </source>
</evidence>
<dbReference type="PRINTS" id="PR00747">
    <property type="entry name" value="GLYHDRLASE47"/>
</dbReference>
<feature type="region of interest" description="Disordered" evidence="9">
    <location>
        <begin position="482"/>
        <end position="588"/>
    </location>
</feature>
<dbReference type="GO" id="GO:0016020">
    <property type="term" value="C:membrane"/>
    <property type="evidence" value="ECO:0007669"/>
    <property type="project" value="InterPro"/>
</dbReference>
<comment type="pathway">
    <text evidence="2">Protein modification; protein glycosylation.</text>
</comment>
<dbReference type="Gene3D" id="1.50.10.10">
    <property type="match status" value="3"/>
</dbReference>
<feature type="active site" description="Proton donor" evidence="6">
    <location>
        <position position="316"/>
    </location>
</feature>
<organism evidence="10 11">
    <name type="scientific">Ramalina farinacea</name>
    <dbReference type="NCBI Taxonomy" id="258253"/>
    <lineage>
        <taxon>Eukaryota</taxon>
        <taxon>Fungi</taxon>
        <taxon>Dikarya</taxon>
        <taxon>Ascomycota</taxon>
        <taxon>Pezizomycotina</taxon>
        <taxon>Lecanoromycetes</taxon>
        <taxon>OSLEUM clade</taxon>
        <taxon>Lecanoromycetidae</taxon>
        <taxon>Lecanorales</taxon>
        <taxon>Lecanorineae</taxon>
        <taxon>Ramalinaceae</taxon>
        <taxon>Ramalina</taxon>
    </lineage>
</organism>
<dbReference type="InterPro" id="IPR036026">
    <property type="entry name" value="Seven-hairpin_glycosidases"/>
</dbReference>
<feature type="compositionally biased region" description="Polar residues" evidence="9">
    <location>
        <begin position="559"/>
        <end position="568"/>
    </location>
</feature>
<dbReference type="InterPro" id="IPR012341">
    <property type="entry name" value="6hp_glycosidase-like_sf"/>
</dbReference>
<evidence type="ECO:0000313" key="11">
    <source>
        <dbReference type="Proteomes" id="UP001161017"/>
    </source>
</evidence>
<feature type="active site" evidence="6">
    <location>
        <position position="600"/>
    </location>
</feature>
<dbReference type="Proteomes" id="UP001161017">
    <property type="component" value="Unassembled WGS sequence"/>
</dbReference>
<dbReference type="GO" id="GO:0004571">
    <property type="term" value="F:mannosyl-oligosaccharide 1,2-alpha-mannosidase activity"/>
    <property type="evidence" value="ECO:0007669"/>
    <property type="project" value="InterPro"/>
</dbReference>
<feature type="compositionally biased region" description="Polar residues" evidence="9">
    <location>
        <begin position="503"/>
        <end position="512"/>
    </location>
</feature>
<feature type="region of interest" description="Disordered" evidence="9">
    <location>
        <begin position="46"/>
        <end position="172"/>
    </location>
</feature>
<feature type="compositionally biased region" description="Basic and acidic residues" evidence="9">
    <location>
        <begin position="857"/>
        <end position="874"/>
    </location>
</feature>
<evidence type="ECO:0000256" key="7">
    <source>
        <dbReference type="PIRSR" id="PIRSR601382-3"/>
    </source>
</evidence>
<dbReference type="GO" id="GO:0036503">
    <property type="term" value="P:ERAD pathway"/>
    <property type="evidence" value="ECO:0007669"/>
    <property type="project" value="UniProtKB-ARBA"/>
</dbReference>
<feature type="compositionally biased region" description="Polar residues" evidence="9">
    <location>
        <begin position="1007"/>
        <end position="1016"/>
    </location>
</feature>
<protein>
    <recommendedName>
        <fullName evidence="8">alpha-1,2-Mannosidase</fullName>
        <ecNumber evidence="8">3.2.1.-</ecNumber>
    </recommendedName>
</protein>